<gene>
    <name evidence="10" type="ORF">GCM10010094_93500</name>
</gene>
<feature type="transmembrane region" description="Helical" evidence="8">
    <location>
        <begin position="6"/>
        <end position="27"/>
    </location>
</feature>
<keyword evidence="3 8" id="KW-0812">Transmembrane</keyword>
<evidence type="ECO:0000256" key="5">
    <source>
        <dbReference type="ARBA" id="ARBA00023065"/>
    </source>
</evidence>
<dbReference type="PANTHER" id="PTHR32468:SF0">
    <property type="entry name" value="K(+)_H(+) ANTIPORTER 1"/>
    <property type="match status" value="1"/>
</dbReference>
<dbReference type="Pfam" id="PF00999">
    <property type="entry name" value="Na_H_Exchanger"/>
    <property type="match status" value="1"/>
</dbReference>
<keyword evidence="5" id="KW-0406">Ion transport</keyword>
<feature type="transmembrane region" description="Helical" evidence="8">
    <location>
        <begin position="165"/>
        <end position="189"/>
    </location>
</feature>
<feature type="compositionally biased region" description="Low complexity" evidence="7">
    <location>
        <begin position="414"/>
        <end position="424"/>
    </location>
</feature>
<feature type="transmembrane region" description="Helical" evidence="8">
    <location>
        <begin position="66"/>
        <end position="84"/>
    </location>
</feature>
<reference evidence="10" key="1">
    <citation type="journal article" date="2014" name="Int. J. Syst. Evol. Microbiol.">
        <title>Complete genome sequence of Corynebacterium casei LMG S-19264T (=DSM 44701T), isolated from a smear-ripened cheese.</title>
        <authorList>
            <consortium name="US DOE Joint Genome Institute (JGI-PGF)"/>
            <person name="Walter F."/>
            <person name="Albersmeier A."/>
            <person name="Kalinowski J."/>
            <person name="Ruckert C."/>
        </authorList>
    </citation>
    <scope>NUCLEOTIDE SEQUENCE</scope>
    <source>
        <strain evidence="10">JCM 3035</strain>
    </source>
</reference>
<comment type="caution">
    <text evidence="10">The sequence shown here is derived from an EMBL/GenBank/DDBJ whole genome shotgun (WGS) entry which is preliminary data.</text>
</comment>
<keyword evidence="11" id="KW-1185">Reference proteome</keyword>
<evidence type="ECO:0000313" key="10">
    <source>
        <dbReference type="EMBL" id="GGL17939.1"/>
    </source>
</evidence>
<accession>A0A917VVF0</accession>
<dbReference type="RefSeq" id="WP_189327793.1">
    <property type="nucleotide sequence ID" value="NZ_BMPQ01000063.1"/>
</dbReference>
<dbReference type="GO" id="GO:0015297">
    <property type="term" value="F:antiporter activity"/>
    <property type="evidence" value="ECO:0007669"/>
    <property type="project" value="InterPro"/>
</dbReference>
<feature type="transmembrane region" description="Helical" evidence="8">
    <location>
        <begin position="344"/>
        <end position="368"/>
    </location>
</feature>
<keyword evidence="4 8" id="KW-1133">Transmembrane helix</keyword>
<feature type="transmembrane region" description="Helical" evidence="8">
    <location>
        <begin position="287"/>
        <end position="307"/>
    </location>
</feature>
<protein>
    <recommendedName>
        <fullName evidence="9">Cation/H+ exchanger transmembrane domain-containing protein</fullName>
    </recommendedName>
</protein>
<feature type="transmembrane region" description="Helical" evidence="8">
    <location>
        <begin position="251"/>
        <end position="275"/>
    </location>
</feature>
<dbReference type="Gene3D" id="1.20.1530.20">
    <property type="match status" value="1"/>
</dbReference>
<feature type="transmembrane region" description="Helical" evidence="8">
    <location>
        <begin position="195"/>
        <end position="216"/>
    </location>
</feature>
<evidence type="ECO:0000313" key="11">
    <source>
        <dbReference type="Proteomes" id="UP000637788"/>
    </source>
</evidence>
<feature type="transmembrane region" description="Helical" evidence="8">
    <location>
        <begin position="132"/>
        <end position="153"/>
    </location>
</feature>
<feature type="transmembrane region" description="Helical" evidence="8">
    <location>
        <begin position="313"/>
        <end position="332"/>
    </location>
</feature>
<comment type="subcellular location">
    <subcellularLocation>
        <location evidence="1">Membrane</location>
        <topology evidence="1">Multi-pass membrane protein</topology>
    </subcellularLocation>
</comment>
<feature type="transmembrane region" description="Helical" evidence="8">
    <location>
        <begin position="374"/>
        <end position="395"/>
    </location>
</feature>
<dbReference type="PANTHER" id="PTHR32468">
    <property type="entry name" value="CATION/H + ANTIPORTER"/>
    <property type="match status" value="1"/>
</dbReference>
<reference evidence="10" key="2">
    <citation type="submission" date="2020-09" db="EMBL/GenBank/DDBJ databases">
        <authorList>
            <person name="Sun Q."/>
            <person name="Ohkuma M."/>
        </authorList>
    </citation>
    <scope>NUCLEOTIDE SEQUENCE</scope>
    <source>
        <strain evidence="10">JCM 3035</strain>
    </source>
</reference>
<dbReference type="AlphaFoldDB" id="A0A917VVF0"/>
<name>A0A917VVF0_9ACTN</name>
<feature type="region of interest" description="Disordered" evidence="7">
    <location>
        <begin position="403"/>
        <end position="424"/>
    </location>
</feature>
<dbReference type="GO" id="GO:0016020">
    <property type="term" value="C:membrane"/>
    <property type="evidence" value="ECO:0007669"/>
    <property type="project" value="UniProtKB-SubCell"/>
</dbReference>
<feature type="domain" description="Cation/H+ exchanger transmembrane" evidence="9">
    <location>
        <begin position="16"/>
        <end position="393"/>
    </location>
</feature>
<dbReference type="Proteomes" id="UP000637788">
    <property type="component" value="Unassembled WGS sequence"/>
</dbReference>
<evidence type="ECO:0000256" key="6">
    <source>
        <dbReference type="ARBA" id="ARBA00023136"/>
    </source>
</evidence>
<feature type="transmembrane region" description="Helical" evidence="8">
    <location>
        <begin position="96"/>
        <end position="120"/>
    </location>
</feature>
<evidence type="ECO:0000256" key="1">
    <source>
        <dbReference type="ARBA" id="ARBA00004141"/>
    </source>
</evidence>
<evidence type="ECO:0000256" key="4">
    <source>
        <dbReference type="ARBA" id="ARBA00022989"/>
    </source>
</evidence>
<sequence>MTPHQIQFLLLDLALIVLVARAAGGLFRWLGQPAVLGEITAGILLGPTLFGTGFTETVFPPDARPLLGALANLGVALFLLGEGIDFDRGLLRGAGLVVPVLAVTSVAVPFVAGTATGFWLFDDHETVSRSGFILFMGVALSVTAFPVMARILADRGLNRDRLGAIALSGAALTDVLAWSVFAVVLTVVARDGQESWRIALMPVYVVVMLCVVRPLLRRLENSDTFRRKDTALTVVLTGLLLSSLATEWIGLHFLFGAFLFGAVLPRGGALTLRTAWTPGMRRLSSTLLLPAYFLLAGLNVDLSALGARGLVELAGILFVAIAGKAGTAFVVARLHGMERREATVLAALMNTRGLTELIVLTIGVQIGVLDSRLYSVMVVMALITTAMAGPVLALLPVARDQARTLPDSGPSPPARAAGSPTTSR</sequence>
<dbReference type="InterPro" id="IPR038770">
    <property type="entry name" value="Na+/solute_symporter_sf"/>
</dbReference>
<proteinExistence type="predicted"/>
<dbReference type="EMBL" id="BMPQ01000063">
    <property type="protein sequence ID" value="GGL17939.1"/>
    <property type="molecule type" value="Genomic_DNA"/>
</dbReference>
<keyword evidence="6 8" id="KW-0472">Membrane</keyword>
<dbReference type="GO" id="GO:1902600">
    <property type="term" value="P:proton transmembrane transport"/>
    <property type="evidence" value="ECO:0007669"/>
    <property type="project" value="InterPro"/>
</dbReference>
<evidence type="ECO:0000256" key="8">
    <source>
        <dbReference type="SAM" id="Phobius"/>
    </source>
</evidence>
<dbReference type="InterPro" id="IPR006153">
    <property type="entry name" value="Cation/H_exchanger_TM"/>
</dbReference>
<evidence type="ECO:0000256" key="3">
    <source>
        <dbReference type="ARBA" id="ARBA00022692"/>
    </source>
</evidence>
<feature type="transmembrane region" description="Helical" evidence="8">
    <location>
        <begin position="34"/>
        <end position="54"/>
    </location>
</feature>
<organism evidence="10 11">
    <name type="scientific">Streptomyces flaveus</name>
    <dbReference type="NCBI Taxonomy" id="66370"/>
    <lineage>
        <taxon>Bacteria</taxon>
        <taxon>Bacillati</taxon>
        <taxon>Actinomycetota</taxon>
        <taxon>Actinomycetes</taxon>
        <taxon>Kitasatosporales</taxon>
        <taxon>Streptomycetaceae</taxon>
        <taxon>Streptomyces</taxon>
        <taxon>Streptomyces aurantiacus group</taxon>
    </lineage>
</organism>
<evidence type="ECO:0000256" key="2">
    <source>
        <dbReference type="ARBA" id="ARBA00022448"/>
    </source>
</evidence>
<feature type="transmembrane region" description="Helical" evidence="8">
    <location>
        <begin position="228"/>
        <end position="245"/>
    </location>
</feature>
<dbReference type="InterPro" id="IPR050794">
    <property type="entry name" value="CPA2_transporter"/>
</dbReference>
<evidence type="ECO:0000256" key="7">
    <source>
        <dbReference type="SAM" id="MobiDB-lite"/>
    </source>
</evidence>
<keyword evidence="2" id="KW-0813">Transport</keyword>
<evidence type="ECO:0000259" key="9">
    <source>
        <dbReference type="Pfam" id="PF00999"/>
    </source>
</evidence>